<evidence type="ECO:0000313" key="2">
    <source>
        <dbReference type="Proteomes" id="UP001186974"/>
    </source>
</evidence>
<accession>A0ACC3DSA8</accession>
<evidence type="ECO:0000313" key="1">
    <source>
        <dbReference type="EMBL" id="KAK3079558.1"/>
    </source>
</evidence>
<dbReference type="Proteomes" id="UP001186974">
    <property type="component" value="Unassembled WGS sequence"/>
</dbReference>
<gene>
    <name evidence="1" type="ORF">LTS18_004556</name>
</gene>
<proteinExistence type="predicted"/>
<keyword evidence="2" id="KW-1185">Reference proteome</keyword>
<organism evidence="1 2">
    <name type="scientific">Coniosporium uncinatum</name>
    <dbReference type="NCBI Taxonomy" id="93489"/>
    <lineage>
        <taxon>Eukaryota</taxon>
        <taxon>Fungi</taxon>
        <taxon>Dikarya</taxon>
        <taxon>Ascomycota</taxon>
        <taxon>Pezizomycotina</taxon>
        <taxon>Dothideomycetes</taxon>
        <taxon>Dothideomycetes incertae sedis</taxon>
        <taxon>Coniosporium</taxon>
    </lineage>
</organism>
<name>A0ACC3DSA8_9PEZI</name>
<reference evidence="1" key="1">
    <citation type="submission" date="2024-09" db="EMBL/GenBank/DDBJ databases">
        <title>Black Yeasts Isolated from many extreme environments.</title>
        <authorList>
            <person name="Coleine C."/>
            <person name="Stajich J.E."/>
            <person name="Selbmann L."/>
        </authorList>
    </citation>
    <scope>NUCLEOTIDE SEQUENCE</scope>
    <source>
        <strain evidence="1">CCFEE 5737</strain>
    </source>
</reference>
<dbReference type="EMBL" id="JAWDJW010001069">
    <property type="protein sequence ID" value="KAK3079558.1"/>
    <property type="molecule type" value="Genomic_DNA"/>
</dbReference>
<protein>
    <submittedName>
        <fullName evidence="1">Uncharacterized protein</fullName>
    </submittedName>
</protein>
<sequence>MAYTEVFAAQGDVVLVVNSGTTKPEYLVSSQQLSLASPVFRVMLSPFFLEGQNLSSALPKEIELPEDAAGPIRLLCSLTHFTPTETFPDGLSAPDFLQFAKLVDKYDCRRALRYANEAYFSRHKKNVDKLSHLLQAACYVDDAAAFETISAALGYRLGQAALSRLATVDDVLPKKVYEEIEKQCNQIQGRIIEKIEEYVDSAGD</sequence>
<comment type="caution">
    <text evidence="1">The sequence shown here is derived from an EMBL/GenBank/DDBJ whole genome shotgun (WGS) entry which is preliminary data.</text>
</comment>